<feature type="region of interest" description="Disordered" evidence="1">
    <location>
        <begin position="162"/>
        <end position="183"/>
    </location>
</feature>
<protein>
    <recommendedName>
        <fullName evidence="4">Reverse transcriptase domain-containing protein</fullName>
    </recommendedName>
</protein>
<reference evidence="2" key="2">
    <citation type="submission" date="2022-01" db="EMBL/GenBank/DDBJ databases">
        <authorList>
            <person name="Yamashiro T."/>
            <person name="Shiraishi A."/>
            <person name="Satake H."/>
            <person name="Nakayama K."/>
        </authorList>
    </citation>
    <scope>NUCLEOTIDE SEQUENCE</scope>
</reference>
<evidence type="ECO:0008006" key="4">
    <source>
        <dbReference type="Google" id="ProtNLM"/>
    </source>
</evidence>
<dbReference type="Proteomes" id="UP001151760">
    <property type="component" value="Unassembled WGS sequence"/>
</dbReference>
<feature type="compositionally biased region" description="Basic and acidic residues" evidence="1">
    <location>
        <begin position="171"/>
        <end position="183"/>
    </location>
</feature>
<organism evidence="2 3">
    <name type="scientific">Tanacetum coccineum</name>
    <dbReference type="NCBI Taxonomy" id="301880"/>
    <lineage>
        <taxon>Eukaryota</taxon>
        <taxon>Viridiplantae</taxon>
        <taxon>Streptophyta</taxon>
        <taxon>Embryophyta</taxon>
        <taxon>Tracheophyta</taxon>
        <taxon>Spermatophyta</taxon>
        <taxon>Magnoliopsida</taxon>
        <taxon>eudicotyledons</taxon>
        <taxon>Gunneridae</taxon>
        <taxon>Pentapetalae</taxon>
        <taxon>asterids</taxon>
        <taxon>campanulids</taxon>
        <taxon>Asterales</taxon>
        <taxon>Asteraceae</taxon>
        <taxon>Asteroideae</taxon>
        <taxon>Anthemideae</taxon>
        <taxon>Anthemidinae</taxon>
        <taxon>Tanacetum</taxon>
    </lineage>
</organism>
<name>A0ABQ5J7H9_9ASTR</name>
<dbReference type="EMBL" id="BQNB010021616">
    <property type="protein sequence ID" value="GJU08266.1"/>
    <property type="molecule type" value="Genomic_DNA"/>
</dbReference>
<reference evidence="2" key="1">
    <citation type="journal article" date="2022" name="Int. J. Mol. Sci.">
        <title>Draft Genome of Tanacetum Coccineum: Genomic Comparison of Closely Related Tanacetum-Family Plants.</title>
        <authorList>
            <person name="Yamashiro T."/>
            <person name="Shiraishi A."/>
            <person name="Nakayama K."/>
            <person name="Satake H."/>
        </authorList>
    </citation>
    <scope>NUCLEOTIDE SEQUENCE</scope>
</reference>
<evidence type="ECO:0000256" key="1">
    <source>
        <dbReference type="SAM" id="MobiDB-lite"/>
    </source>
</evidence>
<keyword evidence="3" id="KW-1185">Reference proteome</keyword>
<gene>
    <name evidence="2" type="ORF">Tco_1124696</name>
</gene>
<sequence>MLILDALLTDEIHSTNDYKEYETMFIRVVVLMIQPQPVVSTQGKHRNTPSAHRSPTFTTTSPQMKKRKSVSRETSSPRKSLKVTIKQKKKSTTPIPPPSDDRERDEIAKATILSLTLHKTALAAEAQENVATIQEKLKEEEIEKMVEGKDDEESYASEFAASVFNNDDDDSGSKIEPESHKENLETEVLDHCNNIVPELTFAKTNEMIKEAVPRLLLDQDQLNHTNVYISGIEARDPYIIVDKPDMGLIHLNSKDEKRVMFLVEIVKFCDATLERVLKEVKLRIFQNNFWKKPPLLGTNGFIQGKNTDHLRIPMSDIESATNKFSTNWIRCQVGYEDDFLITPQASSSAEDAINHLRSKRPMSNTKTGKKVCKPYIDDIATAIKPHLDKTHETMTPYTKEAVIAYAKFLESAFKYHDQDVAVEVQDASSQEHQNLHIDTLP</sequence>
<comment type="caution">
    <text evidence="2">The sequence shown here is derived from an EMBL/GenBank/DDBJ whole genome shotgun (WGS) entry which is preliminary data.</text>
</comment>
<feature type="region of interest" description="Disordered" evidence="1">
    <location>
        <begin position="39"/>
        <end position="104"/>
    </location>
</feature>
<evidence type="ECO:0000313" key="3">
    <source>
        <dbReference type="Proteomes" id="UP001151760"/>
    </source>
</evidence>
<feature type="compositionally biased region" description="Polar residues" evidence="1">
    <location>
        <begin position="39"/>
        <end position="63"/>
    </location>
</feature>
<proteinExistence type="predicted"/>
<evidence type="ECO:0000313" key="2">
    <source>
        <dbReference type="EMBL" id="GJU08266.1"/>
    </source>
</evidence>
<feature type="compositionally biased region" description="Basic residues" evidence="1">
    <location>
        <begin position="79"/>
        <end position="91"/>
    </location>
</feature>
<accession>A0ABQ5J7H9</accession>